<dbReference type="GO" id="GO:0003824">
    <property type="term" value="F:catalytic activity"/>
    <property type="evidence" value="ECO:0007669"/>
    <property type="project" value="InterPro"/>
</dbReference>
<dbReference type="InterPro" id="IPR036691">
    <property type="entry name" value="Endo/exonu/phosph_ase_sf"/>
</dbReference>
<dbReference type="Pfam" id="PF14529">
    <property type="entry name" value="Exo_endo_phos_2"/>
    <property type="match status" value="1"/>
</dbReference>
<gene>
    <name evidence="2" type="ORF">F5890DRAFT_1419104</name>
</gene>
<comment type="caution">
    <text evidence="2">The sequence shown here is derived from an EMBL/GenBank/DDBJ whole genome shotgun (WGS) entry which is preliminary data.</text>
</comment>
<dbReference type="AlphaFoldDB" id="A0AA38UNL8"/>
<sequence length="104" mass="12170">MKSTAARQRPRGPVHYIWVGDFNRHHPIWDEPRNHHLFTARNLEAAQHLLSLNARYRMQMALPEHLPTLCTHNSGNYTRVDNVFCSEDLMENITVCRTIPAKRP</sequence>
<dbReference type="SUPFAM" id="SSF56219">
    <property type="entry name" value="DNase I-like"/>
    <property type="match status" value="1"/>
</dbReference>
<proteinExistence type="predicted"/>
<evidence type="ECO:0000313" key="3">
    <source>
        <dbReference type="Proteomes" id="UP001163850"/>
    </source>
</evidence>
<evidence type="ECO:0000313" key="2">
    <source>
        <dbReference type="EMBL" id="KAJ3980695.1"/>
    </source>
</evidence>
<feature type="non-terminal residue" evidence="2">
    <location>
        <position position="104"/>
    </location>
</feature>
<protein>
    <recommendedName>
        <fullName evidence="1">Endonuclease/exonuclease/phosphatase domain-containing protein</fullName>
    </recommendedName>
</protein>
<accession>A0AA38UNL8</accession>
<name>A0AA38UNL8_9AGAR</name>
<reference evidence="2" key="1">
    <citation type="submission" date="2022-08" db="EMBL/GenBank/DDBJ databases">
        <authorList>
            <consortium name="DOE Joint Genome Institute"/>
            <person name="Min B."/>
            <person name="Riley R."/>
            <person name="Sierra-Patev S."/>
            <person name="Naranjo-Ortiz M."/>
            <person name="Looney B."/>
            <person name="Konkel Z."/>
            <person name="Slot J.C."/>
            <person name="Sakamoto Y."/>
            <person name="Steenwyk J.L."/>
            <person name="Rokas A."/>
            <person name="Carro J."/>
            <person name="Camarero S."/>
            <person name="Ferreira P."/>
            <person name="Molpeceres G."/>
            <person name="Ruiz-Duenas F.J."/>
            <person name="Serrano A."/>
            <person name="Henrissat B."/>
            <person name="Drula E."/>
            <person name="Hughes K.W."/>
            <person name="Mata J.L."/>
            <person name="Ishikawa N.K."/>
            <person name="Vargas-Isla R."/>
            <person name="Ushijima S."/>
            <person name="Smith C.A."/>
            <person name="Ahrendt S."/>
            <person name="Andreopoulos W."/>
            <person name="He G."/>
            <person name="Labutti K."/>
            <person name="Lipzen A."/>
            <person name="Ng V."/>
            <person name="Sandor L."/>
            <person name="Barry K."/>
            <person name="Martinez A.T."/>
            <person name="Xiao Y."/>
            <person name="Gibbons J.G."/>
            <person name="Terashima K."/>
            <person name="Hibbett D.S."/>
            <person name="Grigoriev I.V."/>
        </authorList>
    </citation>
    <scope>NUCLEOTIDE SEQUENCE</scope>
    <source>
        <strain evidence="2">TFB7829</strain>
    </source>
</reference>
<dbReference type="Gene3D" id="3.60.10.10">
    <property type="entry name" value="Endonuclease/exonuclease/phosphatase"/>
    <property type="match status" value="1"/>
</dbReference>
<dbReference type="EMBL" id="MU802166">
    <property type="protein sequence ID" value="KAJ3980695.1"/>
    <property type="molecule type" value="Genomic_DNA"/>
</dbReference>
<dbReference type="InterPro" id="IPR005135">
    <property type="entry name" value="Endo/exonuclease/phosphatase"/>
</dbReference>
<feature type="domain" description="Endonuclease/exonuclease/phosphatase" evidence="1">
    <location>
        <begin position="10"/>
        <end position="95"/>
    </location>
</feature>
<evidence type="ECO:0000259" key="1">
    <source>
        <dbReference type="Pfam" id="PF14529"/>
    </source>
</evidence>
<dbReference type="Proteomes" id="UP001163850">
    <property type="component" value="Unassembled WGS sequence"/>
</dbReference>
<organism evidence="2 3">
    <name type="scientific">Lentinula detonsa</name>
    <dbReference type="NCBI Taxonomy" id="2804962"/>
    <lineage>
        <taxon>Eukaryota</taxon>
        <taxon>Fungi</taxon>
        <taxon>Dikarya</taxon>
        <taxon>Basidiomycota</taxon>
        <taxon>Agaricomycotina</taxon>
        <taxon>Agaricomycetes</taxon>
        <taxon>Agaricomycetidae</taxon>
        <taxon>Agaricales</taxon>
        <taxon>Marasmiineae</taxon>
        <taxon>Omphalotaceae</taxon>
        <taxon>Lentinula</taxon>
    </lineage>
</organism>